<dbReference type="PROSITE" id="PS51379">
    <property type="entry name" value="4FE4S_FER_2"/>
    <property type="match status" value="3"/>
</dbReference>
<evidence type="ECO:0000256" key="2">
    <source>
        <dbReference type="ARBA" id="ARBA00022723"/>
    </source>
</evidence>
<protein>
    <submittedName>
        <fullName evidence="6">4Fe-4S ferredoxin iron-sulfur binding domain protein</fullName>
    </submittedName>
</protein>
<dbReference type="PANTHER" id="PTHR43687:SF4">
    <property type="entry name" value="BLR5484 PROTEIN"/>
    <property type="match status" value="1"/>
</dbReference>
<dbReference type="Pfam" id="PF12838">
    <property type="entry name" value="Fer4_7"/>
    <property type="match status" value="1"/>
</dbReference>
<reference evidence="7" key="1">
    <citation type="submission" date="2010-04" db="EMBL/GenBank/DDBJ databases">
        <title>Complete genome sequence of Nitrosococcus halophilus Nc4, a salt-adapted, aerobic obligate ammonia-oxidizing sulfur purple bacterium.</title>
        <authorList>
            <consortium name="US DOE Joint Genome Institute"/>
            <person name="Campbell M.A."/>
            <person name="Malfatti S.A."/>
            <person name="Chain P.S.G."/>
            <person name="Heidelberg J.F."/>
            <person name="Ward B.B."/>
            <person name="Klotz M.G."/>
        </authorList>
    </citation>
    <scope>NUCLEOTIDE SEQUENCE [LARGE SCALE GENOMIC DNA]</scope>
    <source>
        <strain evidence="7">Nc4</strain>
    </source>
</reference>
<evidence type="ECO:0000313" key="6">
    <source>
        <dbReference type="EMBL" id="ADE14756.1"/>
    </source>
</evidence>
<gene>
    <name evidence="6" type="ordered locus">Nhal_1622</name>
</gene>
<keyword evidence="2" id="KW-0479">Metal-binding</keyword>
<evidence type="ECO:0000313" key="7">
    <source>
        <dbReference type="Proteomes" id="UP000001844"/>
    </source>
</evidence>
<keyword evidence="3" id="KW-0408">Iron</keyword>
<dbReference type="AlphaFoldDB" id="D5C297"/>
<evidence type="ECO:0000256" key="1">
    <source>
        <dbReference type="ARBA" id="ARBA00022485"/>
    </source>
</evidence>
<organism evidence="6 7">
    <name type="scientific">Nitrosococcus halophilus (strain Nc4)</name>
    <dbReference type="NCBI Taxonomy" id="472759"/>
    <lineage>
        <taxon>Bacteria</taxon>
        <taxon>Pseudomonadati</taxon>
        <taxon>Pseudomonadota</taxon>
        <taxon>Gammaproteobacteria</taxon>
        <taxon>Chromatiales</taxon>
        <taxon>Chromatiaceae</taxon>
        <taxon>Nitrosococcus</taxon>
    </lineage>
</organism>
<feature type="domain" description="4Fe-4S ferredoxin-type" evidence="5">
    <location>
        <begin position="457"/>
        <end position="486"/>
    </location>
</feature>
<dbReference type="STRING" id="472759.Nhal_1622"/>
<feature type="domain" description="4Fe-4S ferredoxin-type" evidence="5">
    <location>
        <begin position="218"/>
        <end position="247"/>
    </location>
</feature>
<dbReference type="eggNOG" id="COG1148">
    <property type="taxonomic scope" value="Bacteria"/>
</dbReference>
<dbReference type="HOGENOM" id="CLU_022482_1_0_6"/>
<keyword evidence="4" id="KW-0411">Iron-sulfur</keyword>
<dbReference type="RefSeq" id="WP_013032643.1">
    <property type="nucleotide sequence ID" value="NC_013960.1"/>
</dbReference>
<name>D5C297_NITHN</name>
<dbReference type="eggNOG" id="COG1145">
    <property type="taxonomic scope" value="Bacteria"/>
</dbReference>
<feature type="domain" description="4Fe-4S ferredoxin-type" evidence="5">
    <location>
        <begin position="426"/>
        <end position="456"/>
    </location>
</feature>
<dbReference type="OrthoDB" id="9808559at2"/>
<dbReference type="GO" id="GO:0046872">
    <property type="term" value="F:metal ion binding"/>
    <property type="evidence" value="ECO:0007669"/>
    <property type="project" value="UniProtKB-KW"/>
</dbReference>
<dbReference type="Pfam" id="PF13237">
    <property type="entry name" value="Fer4_10"/>
    <property type="match status" value="1"/>
</dbReference>
<evidence type="ECO:0000256" key="4">
    <source>
        <dbReference type="ARBA" id="ARBA00023014"/>
    </source>
</evidence>
<dbReference type="InterPro" id="IPR017896">
    <property type="entry name" value="4Fe4S_Fe-S-bd"/>
</dbReference>
<evidence type="ECO:0000259" key="5">
    <source>
        <dbReference type="PROSITE" id="PS51379"/>
    </source>
</evidence>
<dbReference type="Proteomes" id="UP000001844">
    <property type="component" value="Chromosome"/>
</dbReference>
<dbReference type="EMBL" id="CP001798">
    <property type="protein sequence ID" value="ADE14756.1"/>
    <property type="molecule type" value="Genomic_DNA"/>
</dbReference>
<sequence length="557" mass="60794">MPPVPPQQALKLPEKTAKGQARAAALQASTAYAPHHTAFVSYRSTGHLLLIGDEKQALALAKQLRDQLQCTVLVNAFKAYENGISLSSTDGIRIVRGKLGNLRGYLGQFTVNLSTSQGEVNLAQRCHLGQTHFDLVLDLRLSPSLGQEILPPGYYAPRDNPQALAQALDEIPGLVGEFEKPKFFNYDPSICAHGQKGLQGCNRCLEACPTLAITSVGDKIQVNPYLCQGGGSCTAACPTGAITYAYPTVDELLSTARAMLKHYRQAGGTQARVLFYDRETGAETFTRLAPQIPEEVLPFEVEEIGSVGMDIWLTLLAYGASQVILLATPATAPSVLTALEAQLSYATAILKGMGYEPQRLQLLIHQDDPQSTETLQAFPSGPEIEPASFATFNEKRTTLRLAVEHLFQQAPAPQPIIPLPAGAPFGEIQVDRQTCTLCLACVSVCPASALLDGGERPQLRFIEANCVQCGVCQAACPEDAIALSPRMVYESIRNRETRVLNEEEPFACIECGKPFATQKMIARMMEKLKGHWMFQDEKAIRRLQMCETCRVKDLYPK</sequence>
<dbReference type="InterPro" id="IPR050572">
    <property type="entry name" value="Fe-S_Ferredoxin"/>
</dbReference>
<dbReference type="KEGG" id="nhl:Nhal_1622"/>
<dbReference type="InterPro" id="IPR017900">
    <property type="entry name" value="4Fe4S_Fe_S_CS"/>
</dbReference>
<dbReference type="SUPFAM" id="SSF54862">
    <property type="entry name" value="4Fe-4S ferredoxins"/>
    <property type="match status" value="1"/>
</dbReference>
<dbReference type="GO" id="GO:0051539">
    <property type="term" value="F:4 iron, 4 sulfur cluster binding"/>
    <property type="evidence" value="ECO:0007669"/>
    <property type="project" value="UniProtKB-KW"/>
</dbReference>
<dbReference type="PROSITE" id="PS00198">
    <property type="entry name" value="4FE4S_FER_1"/>
    <property type="match status" value="2"/>
</dbReference>
<dbReference type="PANTHER" id="PTHR43687">
    <property type="entry name" value="ADENYLYLSULFATE REDUCTASE, BETA SUBUNIT"/>
    <property type="match status" value="1"/>
</dbReference>
<accession>D5C297</accession>
<proteinExistence type="predicted"/>
<dbReference type="Gene3D" id="3.30.70.20">
    <property type="match status" value="2"/>
</dbReference>
<keyword evidence="7" id="KW-1185">Reference proteome</keyword>
<evidence type="ECO:0000256" key="3">
    <source>
        <dbReference type="ARBA" id="ARBA00023004"/>
    </source>
</evidence>
<keyword evidence="1" id="KW-0004">4Fe-4S</keyword>